<reference evidence="3" key="2">
    <citation type="submission" date="2012-11" db="EMBL/GenBank/DDBJ databases">
        <authorList>
            <person name="Kuo A."/>
            <person name="Curtis B.A."/>
            <person name="Tanifuji G."/>
            <person name="Burki F."/>
            <person name="Gruber A."/>
            <person name="Irimia M."/>
            <person name="Maruyama S."/>
            <person name="Arias M.C."/>
            <person name="Ball S.G."/>
            <person name="Gile G.H."/>
            <person name="Hirakawa Y."/>
            <person name="Hopkins J.F."/>
            <person name="Rensing S.A."/>
            <person name="Schmutz J."/>
            <person name="Symeonidi A."/>
            <person name="Elias M."/>
            <person name="Eveleigh R.J."/>
            <person name="Herman E.K."/>
            <person name="Klute M.J."/>
            <person name="Nakayama T."/>
            <person name="Obornik M."/>
            <person name="Reyes-Prieto A."/>
            <person name="Armbrust E.V."/>
            <person name="Aves S.J."/>
            <person name="Beiko R.G."/>
            <person name="Coutinho P."/>
            <person name="Dacks J.B."/>
            <person name="Durnford D.G."/>
            <person name="Fast N.M."/>
            <person name="Green B.R."/>
            <person name="Grisdale C."/>
            <person name="Hempe F."/>
            <person name="Henrissat B."/>
            <person name="Hoppner M.P."/>
            <person name="Ishida K.-I."/>
            <person name="Kim E."/>
            <person name="Koreny L."/>
            <person name="Kroth P.G."/>
            <person name="Liu Y."/>
            <person name="Malik S.-B."/>
            <person name="Maier U.G."/>
            <person name="McRose D."/>
            <person name="Mock T."/>
            <person name="Neilson J.A."/>
            <person name="Onodera N.T."/>
            <person name="Poole A.M."/>
            <person name="Pritham E.J."/>
            <person name="Richards T.A."/>
            <person name="Rocap G."/>
            <person name="Roy S.W."/>
            <person name="Sarai C."/>
            <person name="Schaack S."/>
            <person name="Shirato S."/>
            <person name="Slamovits C.H."/>
            <person name="Spencer D.F."/>
            <person name="Suzuki S."/>
            <person name="Worden A.Z."/>
            <person name="Zauner S."/>
            <person name="Barry K."/>
            <person name="Bell C."/>
            <person name="Bharti A.K."/>
            <person name="Crow J.A."/>
            <person name="Grimwood J."/>
            <person name="Kramer R."/>
            <person name="Lindquist E."/>
            <person name="Lucas S."/>
            <person name="Salamov A."/>
            <person name="McFadden G.I."/>
            <person name="Lane C.E."/>
            <person name="Keeling P.J."/>
            <person name="Gray M.W."/>
            <person name="Grigoriev I.V."/>
            <person name="Archibald J.M."/>
        </authorList>
    </citation>
    <scope>NUCLEOTIDE SEQUENCE</scope>
    <source>
        <strain evidence="3">CCMP2712</strain>
    </source>
</reference>
<dbReference type="EnsemblProtists" id="EKX39785">
    <property type="protein sequence ID" value="EKX39785"/>
    <property type="gene ID" value="GUITHDRAFT_114034"/>
</dbReference>
<dbReference type="KEGG" id="gtt:GUITHDRAFT_114034"/>
<protein>
    <submittedName>
        <fullName evidence="1 2">Uncharacterized protein</fullName>
    </submittedName>
</protein>
<dbReference type="HOGENOM" id="CLU_1753196_0_0_1"/>
<reference evidence="1 3" key="1">
    <citation type="journal article" date="2012" name="Nature">
        <title>Algal genomes reveal evolutionary mosaicism and the fate of nucleomorphs.</title>
        <authorList>
            <consortium name="DOE Joint Genome Institute"/>
            <person name="Curtis B.A."/>
            <person name="Tanifuji G."/>
            <person name="Burki F."/>
            <person name="Gruber A."/>
            <person name="Irimia M."/>
            <person name="Maruyama S."/>
            <person name="Arias M.C."/>
            <person name="Ball S.G."/>
            <person name="Gile G.H."/>
            <person name="Hirakawa Y."/>
            <person name="Hopkins J.F."/>
            <person name="Kuo A."/>
            <person name="Rensing S.A."/>
            <person name="Schmutz J."/>
            <person name="Symeonidi A."/>
            <person name="Elias M."/>
            <person name="Eveleigh R.J."/>
            <person name="Herman E.K."/>
            <person name="Klute M.J."/>
            <person name="Nakayama T."/>
            <person name="Obornik M."/>
            <person name="Reyes-Prieto A."/>
            <person name="Armbrust E.V."/>
            <person name="Aves S.J."/>
            <person name="Beiko R.G."/>
            <person name="Coutinho P."/>
            <person name="Dacks J.B."/>
            <person name="Durnford D.G."/>
            <person name="Fast N.M."/>
            <person name="Green B.R."/>
            <person name="Grisdale C.J."/>
            <person name="Hempel F."/>
            <person name="Henrissat B."/>
            <person name="Hoppner M.P."/>
            <person name="Ishida K."/>
            <person name="Kim E."/>
            <person name="Koreny L."/>
            <person name="Kroth P.G."/>
            <person name="Liu Y."/>
            <person name="Malik S.B."/>
            <person name="Maier U.G."/>
            <person name="McRose D."/>
            <person name="Mock T."/>
            <person name="Neilson J.A."/>
            <person name="Onodera N.T."/>
            <person name="Poole A.M."/>
            <person name="Pritham E.J."/>
            <person name="Richards T.A."/>
            <person name="Rocap G."/>
            <person name="Roy S.W."/>
            <person name="Sarai C."/>
            <person name="Schaack S."/>
            <person name="Shirato S."/>
            <person name="Slamovits C.H."/>
            <person name="Spencer D.F."/>
            <person name="Suzuki S."/>
            <person name="Worden A.Z."/>
            <person name="Zauner S."/>
            <person name="Barry K."/>
            <person name="Bell C."/>
            <person name="Bharti A.K."/>
            <person name="Crow J.A."/>
            <person name="Grimwood J."/>
            <person name="Kramer R."/>
            <person name="Lindquist E."/>
            <person name="Lucas S."/>
            <person name="Salamov A."/>
            <person name="McFadden G.I."/>
            <person name="Lane C.E."/>
            <person name="Keeling P.J."/>
            <person name="Gray M.W."/>
            <person name="Grigoriev I.V."/>
            <person name="Archibald J.M."/>
        </authorList>
    </citation>
    <scope>NUCLEOTIDE SEQUENCE</scope>
    <source>
        <strain evidence="1 3">CCMP2712</strain>
    </source>
</reference>
<proteinExistence type="predicted"/>
<evidence type="ECO:0000313" key="2">
    <source>
        <dbReference type="EnsemblProtists" id="EKX39785"/>
    </source>
</evidence>
<evidence type="ECO:0000313" key="3">
    <source>
        <dbReference type="Proteomes" id="UP000011087"/>
    </source>
</evidence>
<dbReference type="PaxDb" id="55529-EKX39785"/>
<gene>
    <name evidence="1" type="ORF">GUITHDRAFT_114034</name>
</gene>
<dbReference type="RefSeq" id="XP_005826765.1">
    <property type="nucleotide sequence ID" value="XM_005826708.1"/>
</dbReference>
<reference evidence="2" key="3">
    <citation type="submission" date="2016-03" db="UniProtKB">
        <authorList>
            <consortium name="EnsemblProtists"/>
        </authorList>
    </citation>
    <scope>IDENTIFICATION</scope>
</reference>
<sequence>MREGEHEVMLALQLEWEDINQPSSIELLQVLVHGEHERRDEGNAPGLQGWRRKLQFEPRDGLEEKGWQSAGFYQSKEADGKENVLVLVVANEGYKDLLQHWICHADRLGLKYMVGLADPQIGRWMEEHHPKVRTHVLFEGRACRRKARS</sequence>
<dbReference type="AlphaFoldDB" id="L1IVE3"/>
<dbReference type="GeneID" id="17296556"/>
<accession>L1IVE3</accession>
<dbReference type="EMBL" id="JH993036">
    <property type="protein sequence ID" value="EKX39785.1"/>
    <property type="molecule type" value="Genomic_DNA"/>
</dbReference>
<name>L1IVE3_GUITC</name>
<evidence type="ECO:0000313" key="1">
    <source>
        <dbReference type="EMBL" id="EKX39785.1"/>
    </source>
</evidence>
<organism evidence="1">
    <name type="scientific">Guillardia theta (strain CCMP2712)</name>
    <name type="common">Cryptophyte</name>
    <dbReference type="NCBI Taxonomy" id="905079"/>
    <lineage>
        <taxon>Eukaryota</taxon>
        <taxon>Cryptophyceae</taxon>
        <taxon>Pyrenomonadales</taxon>
        <taxon>Geminigeraceae</taxon>
        <taxon>Guillardia</taxon>
    </lineage>
</organism>
<keyword evidence="3" id="KW-1185">Reference proteome</keyword>
<dbReference type="Proteomes" id="UP000011087">
    <property type="component" value="Unassembled WGS sequence"/>
</dbReference>